<reference evidence="1 2" key="1">
    <citation type="submission" date="2018-06" db="EMBL/GenBank/DDBJ databases">
        <authorList>
            <consortium name="Pathogen Informatics"/>
            <person name="Doyle S."/>
        </authorList>
    </citation>
    <scope>NUCLEOTIDE SEQUENCE [LARGE SCALE GENOMIC DNA]</scope>
    <source>
        <strain evidence="1 2">NCTC11801</strain>
    </source>
</reference>
<proteinExistence type="predicted"/>
<accession>A0A2X2FML8</accession>
<dbReference type="AlphaFoldDB" id="A0A2X2FML8"/>
<name>A0A2X2FML8_PRORE</name>
<sequence>MISLREGGAQDMRSRAPSVKTKCGVMNAMNSLNQLQPRKQFKCLLTSKSDSIQYVEIITLADESGNYQTKQQLVDKDSSEFKRCWAEYYFRSGRGGHVQ</sequence>
<gene>
    <name evidence="1" type="ORF">NCTC11801_00543</name>
</gene>
<protein>
    <submittedName>
        <fullName evidence="1">Uncharacterized protein</fullName>
    </submittedName>
</protein>
<evidence type="ECO:0000313" key="2">
    <source>
        <dbReference type="Proteomes" id="UP000254208"/>
    </source>
</evidence>
<evidence type="ECO:0000313" key="1">
    <source>
        <dbReference type="EMBL" id="SUC29640.1"/>
    </source>
</evidence>
<dbReference type="EMBL" id="UGTZ01000001">
    <property type="protein sequence ID" value="SUC29640.1"/>
    <property type="molecule type" value="Genomic_DNA"/>
</dbReference>
<organism evidence="1 2">
    <name type="scientific">Providencia rettgeri</name>
    <dbReference type="NCBI Taxonomy" id="587"/>
    <lineage>
        <taxon>Bacteria</taxon>
        <taxon>Pseudomonadati</taxon>
        <taxon>Pseudomonadota</taxon>
        <taxon>Gammaproteobacteria</taxon>
        <taxon>Enterobacterales</taxon>
        <taxon>Morganellaceae</taxon>
        <taxon>Providencia</taxon>
    </lineage>
</organism>
<dbReference type="Proteomes" id="UP000254208">
    <property type="component" value="Unassembled WGS sequence"/>
</dbReference>